<gene>
    <name evidence="1" type="ORF">BOKJ2_LOCUS596</name>
</gene>
<sequence>MYFCYLVEVKNTKNATVCNALCSYLAISGDGHGKRRPACLATFLSGQRGSRKDALHRNARLPTLLLARKALNVANRPLILLGTTSPIASTLSKLDLEIDLLCLDKCGVVSTSAAITVMGPSNKCNVW</sequence>
<organism evidence="1 2">
    <name type="scientific">Bursaphelenchus okinawaensis</name>
    <dbReference type="NCBI Taxonomy" id="465554"/>
    <lineage>
        <taxon>Eukaryota</taxon>
        <taxon>Metazoa</taxon>
        <taxon>Ecdysozoa</taxon>
        <taxon>Nematoda</taxon>
        <taxon>Chromadorea</taxon>
        <taxon>Rhabditida</taxon>
        <taxon>Tylenchina</taxon>
        <taxon>Tylenchomorpha</taxon>
        <taxon>Aphelenchoidea</taxon>
        <taxon>Aphelenchoididae</taxon>
        <taxon>Bursaphelenchus</taxon>
    </lineage>
</organism>
<name>A0A811JR77_9BILA</name>
<dbReference type="EMBL" id="CAJFDH010000001">
    <property type="protein sequence ID" value="CAD5205912.1"/>
    <property type="molecule type" value="Genomic_DNA"/>
</dbReference>
<dbReference type="Proteomes" id="UP000614601">
    <property type="component" value="Unassembled WGS sequence"/>
</dbReference>
<protein>
    <submittedName>
        <fullName evidence="1">Uncharacterized protein</fullName>
    </submittedName>
</protein>
<dbReference type="EMBL" id="CAJFCW020000001">
    <property type="protein sequence ID" value="CAG9079786.1"/>
    <property type="molecule type" value="Genomic_DNA"/>
</dbReference>
<reference evidence="1" key="1">
    <citation type="submission" date="2020-09" db="EMBL/GenBank/DDBJ databases">
        <authorList>
            <person name="Kikuchi T."/>
        </authorList>
    </citation>
    <scope>NUCLEOTIDE SEQUENCE</scope>
    <source>
        <strain evidence="1">SH1</strain>
    </source>
</reference>
<proteinExistence type="predicted"/>
<evidence type="ECO:0000313" key="1">
    <source>
        <dbReference type="EMBL" id="CAD5205912.1"/>
    </source>
</evidence>
<accession>A0A811JR77</accession>
<dbReference type="AlphaFoldDB" id="A0A811JR77"/>
<comment type="caution">
    <text evidence="1">The sequence shown here is derived from an EMBL/GenBank/DDBJ whole genome shotgun (WGS) entry which is preliminary data.</text>
</comment>
<evidence type="ECO:0000313" key="2">
    <source>
        <dbReference type="Proteomes" id="UP000614601"/>
    </source>
</evidence>
<keyword evidence="2" id="KW-1185">Reference proteome</keyword>
<dbReference type="Proteomes" id="UP000783686">
    <property type="component" value="Unassembled WGS sequence"/>
</dbReference>